<dbReference type="PANTHER" id="PTHR12242">
    <property type="entry name" value="OS02G0130600 PROTEIN-RELATED"/>
    <property type="match status" value="1"/>
</dbReference>
<feature type="transmembrane region" description="Helical" evidence="1">
    <location>
        <begin position="113"/>
        <end position="133"/>
    </location>
</feature>
<sequence length="268" mass="31158">MANFYHLMGVREDDFHLSHRFVTSWLLPPLLLAVLRGTVALYAFTAIFFKLGWQGTHGLADANDSDLSYFTNLTFWGIAFYFLFAAIHTYLYARRGYAPLDRWPRLLQALHSLFYTTIVTFPFLVTIVFWVLLYDGPWFPVEFDAWSNISFHALNAIFSTFELSLPATNPPPWLHLVFLILILALYVALAYLTYETEGFYTYDFLNPATGRGRVAIYCAGILAAIIVIFMVVWFLIWVRKRFTRTGKKSRADMLNARYGDQEMFQTRR</sequence>
<gene>
    <name evidence="2" type="ORF">GJ744_007915</name>
</gene>
<protein>
    <recommendedName>
        <fullName evidence="4">FAR-17a/AIG1-like protein</fullName>
    </recommendedName>
</protein>
<evidence type="ECO:0000313" key="3">
    <source>
        <dbReference type="Proteomes" id="UP000606974"/>
    </source>
</evidence>
<dbReference type="OrthoDB" id="419711at2759"/>
<name>A0A8H7E5S7_9EURO</name>
<dbReference type="EMBL" id="JAACFV010000040">
    <property type="protein sequence ID" value="KAF7509515.1"/>
    <property type="molecule type" value="Genomic_DNA"/>
</dbReference>
<reference evidence="2" key="1">
    <citation type="submission" date="2020-02" db="EMBL/GenBank/DDBJ databases">
        <authorList>
            <person name="Palmer J.M."/>
        </authorList>
    </citation>
    <scope>NUCLEOTIDE SEQUENCE</scope>
    <source>
        <strain evidence="2">EPUS1.4</strain>
        <tissue evidence="2">Thallus</tissue>
    </source>
</reference>
<keyword evidence="1" id="KW-0812">Transmembrane</keyword>
<feature type="transmembrane region" description="Helical" evidence="1">
    <location>
        <begin position="173"/>
        <end position="194"/>
    </location>
</feature>
<feature type="transmembrane region" description="Helical" evidence="1">
    <location>
        <begin position="73"/>
        <end position="93"/>
    </location>
</feature>
<feature type="transmembrane region" description="Helical" evidence="1">
    <location>
        <begin position="145"/>
        <end position="161"/>
    </location>
</feature>
<keyword evidence="3" id="KW-1185">Reference proteome</keyword>
<dbReference type="GO" id="GO:0016020">
    <property type="term" value="C:membrane"/>
    <property type="evidence" value="ECO:0007669"/>
    <property type="project" value="TreeGrafter"/>
</dbReference>
<evidence type="ECO:0000256" key="1">
    <source>
        <dbReference type="SAM" id="Phobius"/>
    </source>
</evidence>
<evidence type="ECO:0008006" key="4">
    <source>
        <dbReference type="Google" id="ProtNLM"/>
    </source>
</evidence>
<proteinExistence type="predicted"/>
<accession>A0A8H7E5S7</accession>
<dbReference type="AlphaFoldDB" id="A0A8H7E5S7"/>
<organism evidence="2 3">
    <name type="scientific">Endocarpon pusillum</name>
    <dbReference type="NCBI Taxonomy" id="364733"/>
    <lineage>
        <taxon>Eukaryota</taxon>
        <taxon>Fungi</taxon>
        <taxon>Dikarya</taxon>
        <taxon>Ascomycota</taxon>
        <taxon>Pezizomycotina</taxon>
        <taxon>Eurotiomycetes</taxon>
        <taxon>Chaetothyriomycetidae</taxon>
        <taxon>Verrucariales</taxon>
        <taxon>Verrucariaceae</taxon>
        <taxon>Endocarpon</taxon>
    </lineage>
</organism>
<evidence type="ECO:0000313" key="2">
    <source>
        <dbReference type="EMBL" id="KAF7509515.1"/>
    </source>
</evidence>
<keyword evidence="1" id="KW-0472">Membrane</keyword>
<feature type="transmembrane region" description="Helical" evidence="1">
    <location>
        <begin position="30"/>
        <end position="53"/>
    </location>
</feature>
<dbReference type="PANTHER" id="PTHR12242:SF1">
    <property type="entry name" value="MYND-TYPE DOMAIN-CONTAINING PROTEIN"/>
    <property type="match status" value="1"/>
</dbReference>
<keyword evidence="1" id="KW-1133">Transmembrane helix</keyword>
<feature type="transmembrane region" description="Helical" evidence="1">
    <location>
        <begin position="214"/>
        <end position="238"/>
    </location>
</feature>
<dbReference type="Proteomes" id="UP000606974">
    <property type="component" value="Unassembled WGS sequence"/>
</dbReference>
<comment type="caution">
    <text evidence="2">The sequence shown here is derived from an EMBL/GenBank/DDBJ whole genome shotgun (WGS) entry which is preliminary data.</text>
</comment>